<dbReference type="InterPro" id="IPR020084">
    <property type="entry name" value="NUDIX_hydrolase_CS"/>
</dbReference>
<dbReference type="CDD" id="cd02883">
    <property type="entry name" value="NUDIX_Hydrolase"/>
    <property type="match status" value="1"/>
</dbReference>
<keyword evidence="5" id="KW-1185">Reference proteome</keyword>
<dbReference type="PANTHER" id="PTHR43046:SF15">
    <property type="entry name" value="MUTT_NUDIX FAMILY PROTEIN"/>
    <property type="match status" value="1"/>
</dbReference>
<proteinExistence type="predicted"/>
<evidence type="ECO:0000313" key="5">
    <source>
        <dbReference type="Proteomes" id="UP001431532"/>
    </source>
</evidence>
<dbReference type="AlphaFoldDB" id="A0AAW6UAF0"/>
<dbReference type="Pfam" id="PF00293">
    <property type="entry name" value="NUDIX"/>
    <property type="match status" value="1"/>
</dbReference>
<dbReference type="PROSITE" id="PS51462">
    <property type="entry name" value="NUDIX"/>
    <property type="match status" value="1"/>
</dbReference>
<keyword evidence="2" id="KW-0378">Hydrolase</keyword>
<dbReference type="InterPro" id="IPR000086">
    <property type="entry name" value="NUDIX_hydrolase_dom"/>
</dbReference>
<dbReference type="PANTHER" id="PTHR43046">
    <property type="entry name" value="GDP-MANNOSE MANNOSYL HYDROLASE"/>
    <property type="match status" value="1"/>
</dbReference>
<comment type="caution">
    <text evidence="4">The sequence shown here is derived from an EMBL/GenBank/DDBJ whole genome shotgun (WGS) entry which is preliminary data.</text>
</comment>
<gene>
    <name evidence="4" type="ORF">QJ521_04930</name>
</gene>
<organism evidence="4 5">
    <name type="scientific">Peloplasma aerotolerans</name>
    <dbReference type="NCBI Taxonomy" id="3044389"/>
    <lineage>
        <taxon>Bacteria</taxon>
        <taxon>Bacillati</taxon>
        <taxon>Mycoplasmatota</taxon>
        <taxon>Mollicutes</taxon>
        <taxon>Acholeplasmatales</taxon>
        <taxon>Acholeplasmataceae</taxon>
        <taxon>Peloplasma</taxon>
    </lineage>
</organism>
<dbReference type="PROSITE" id="PS00893">
    <property type="entry name" value="NUDIX_BOX"/>
    <property type="match status" value="1"/>
</dbReference>
<dbReference type="RefSeq" id="WP_282839323.1">
    <property type="nucleotide sequence ID" value="NZ_JASCXW010000013.1"/>
</dbReference>
<dbReference type="InterPro" id="IPR015797">
    <property type="entry name" value="NUDIX_hydrolase-like_dom_sf"/>
</dbReference>
<evidence type="ECO:0000313" key="4">
    <source>
        <dbReference type="EMBL" id="MDI6452899.1"/>
    </source>
</evidence>
<feature type="domain" description="Nudix hydrolase" evidence="3">
    <location>
        <begin position="20"/>
        <end position="158"/>
    </location>
</feature>
<sequence length="174" mass="20013">MIQFGPLIIEKGLIENGTEIKRNTVRAIITNEKKEVLLVYSKLFDDYTFPGGGVKPEETEIDALKRELKEEIGASDIYDIKACGQAQERKYDFRGTQNIYLQTSTYYICKVGTKGQQSLIGREHYHGIEPKWVDIDEAIQHNNIIMKDNRHQAKGLRTVLIRENMVLSKLKEIL</sequence>
<evidence type="ECO:0000256" key="1">
    <source>
        <dbReference type="ARBA" id="ARBA00001946"/>
    </source>
</evidence>
<dbReference type="Proteomes" id="UP001431532">
    <property type="component" value="Unassembled WGS sequence"/>
</dbReference>
<dbReference type="EMBL" id="JASCXW010000013">
    <property type="protein sequence ID" value="MDI6452899.1"/>
    <property type="molecule type" value="Genomic_DNA"/>
</dbReference>
<dbReference type="GO" id="GO:0016787">
    <property type="term" value="F:hydrolase activity"/>
    <property type="evidence" value="ECO:0007669"/>
    <property type="project" value="UniProtKB-KW"/>
</dbReference>
<evidence type="ECO:0000256" key="2">
    <source>
        <dbReference type="ARBA" id="ARBA00022801"/>
    </source>
</evidence>
<reference evidence="4" key="1">
    <citation type="submission" date="2023-05" db="EMBL/GenBank/DDBJ databases">
        <title>Mariniplasma microaerophilum sp. nov., a novel anaerobic mollicute isolated from terrestrial mud volcano, Taman Peninsula, Russia.</title>
        <authorList>
            <person name="Khomyakova M.A."/>
            <person name="Merkel A.Y."/>
            <person name="Slobodkin A.I."/>
        </authorList>
    </citation>
    <scope>NUCLEOTIDE SEQUENCE</scope>
    <source>
        <strain evidence="4">M4Ah</strain>
    </source>
</reference>
<name>A0AAW6UAF0_9MOLU</name>
<dbReference type="Gene3D" id="3.90.79.10">
    <property type="entry name" value="Nucleoside Triphosphate Pyrophosphohydrolase"/>
    <property type="match status" value="1"/>
</dbReference>
<accession>A0AAW6UAF0</accession>
<dbReference type="SUPFAM" id="SSF55811">
    <property type="entry name" value="Nudix"/>
    <property type="match status" value="1"/>
</dbReference>
<comment type="cofactor">
    <cofactor evidence="1">
        <name>Mg(2+)</name>
        <dbReference type="ChEBI" id="CHEBI:18420"/>
    </cofactor>
</comment>
<protein>
    <submittedName>
        <fullName evidence="4">NUDIX domain-containing protein</fullName>
    </submittedName>
</protein>
<evidence type="ECO:0000259" key="3">
    <source>
        <dbReference type="PROSITE" id="PS51462"/>
    </source>
</evidence>